<proteinExistence type="predicted"/>
<dbReference type="EMBL" id="FNJW01000008">
    <property type="protein sequence ID" value="SDQ53830.1"/>
    <property type="molecule type" value="Genomic_DNA"/>
</dbReference>
<dbReference type="AlphaFoldDB" id="A0A1H1BQ19"/>
<organism evidence="1 3">
    <name type="scientific">Carnobacterium viridans</name>
    <dbReference type="NCBI Taxonomy" id="174587"/>
    <lineage>
        <taxon>Bacteria</taxon>
        <taxon>Bacillati</taxon>
        <taxon>Bacillota</taxon>
        <taxon>Bacilli</taxon>
        <taxon>Lactobacillales</taxon>
        <taxon>Carnobacteriaceae</taxon>
        <taxon>Carnobacterium</taxon>
    </lineage>
</organism>
<dbReference type="OrthoDB" id="2223458at2"/>
<protein>
    <submittedName>
        <fullName evidence="1">Uncharacterized protein</fullName>
    </submittedName>
</protein>
<accession>A0A1H1BQ19</accession>
<reference evidence="3" key="2">
    <citation type="submission" date="2016-10" db="EMBL/GenBank/DDBJ databases">
        <authorList>
            <person name="Varghese N."/>
            <person name="Submissions S."/>
        </authorList>
    </citation>
    <scope>NUCLEOTIDE SEQUENCE [LARGE SCALE GENOMIC DNA]</scope>
    <source>
        <strain evidence="3">MPL-11</strain>
    </source>
</reference>
<evidence type="ECO:0000313" key="3">
    <source>
        <dbReference type="Proteomes" id="UP000199481"/>
    </source>
</evidence>
<evidence type="ECO:0000313" key="2">
    <source>
        <dbReference type="EMBL" id="SDQ55280.1"/>
    </source>
</evidence>
<sequence>MGLLDTLKQVKQEGFNAETDSIATNSKLAAGKYPVRFKSSQVSVDKASRTQLGIALEVVSGKDKGRMEFIYLSFDEGLPEFVLNKNGRTLLKLASMLDIEFTNKDLADEVATNEALSKGIGKQFEMDLTIAANKKNPDFPYRNYDFKQLISELDDSIDEDELDLPF</sequence>
<dbReference type="Proteomes" id="UP000199481">
    <property type="component" value="Unassembled WGS sequence"/>
</dbReference>
<evidence type="ECO:0000313" key="1">
    <source>
        <dbReference type="EMBL" id="SDQ53830.1"/>
    </source>
</evidence>
<dbReference type="RefSeq" id="WP_089978529.1">
    <property type="nucleotide sequence ID" value="NZ_CP084916.1"/>
</dbReference>
<name>A0A1H1BQ19_9LACT</name>
<reference evidence="1" key="1">
    <citation type="submission" date="2016-10" db="EMBL/GenBank/DDBJ databases">
        <authorList>
            <person name="de Groot N.N."/>
        </authorList>
    </citation>
    <scope>NUCLEOTIDE SEQUENCE [LARGE SCALE GENOMIC DNA]</scope>
    <source>
        <strain evidence="1">MPL-11</strain>
    </source>
</reference>
<gene>
    <name evidence="1" type="ORF">SAMN04487752_2679</name>
    <name evidence="2" type="ORF">SAMN04487752_2739</name>
</gene>
<dbReference type="EMBL" id="FNJW01000008">
    <property type="protein sequence ID" value="SDQ55280.1"/>
    <property type="molecule type" value="Genomic_DNA"/>
</dbReference>
<keyword evidence="3" id="KW-1185">Reference proteome</keyword>